<dbReference type="Proteomes" id="UP000308508">
    <property type="component" value="Unassembled WGS sequence"/>
</dbReference>
<dbReference type="InterPro" id="IPR050909">
    <property type="entry name" value="Bact_Autotransporter_VF"/>
</dbReference>
<evidence type="ECO:0000256" key="4">
    <source>
        <dbReference type="SAM" id="SignalP"/>
    </source>
</evidence>
<dbReference type="InterPro" id="IPR041286">
    <property type="entry name" value="MBG_2"/>
</dbReference>
<evidence type="ECO:0000256" key="3">
    <source>
        <dbReference type="ARBA" id="ARBA00022729"/>
    </source>
</evidence>
<dbReference type="PANTHER" id="PTHR12338">
    <property type="entry name" value="AUTOTRANSPORTER"/>
    <property type="match status" value="1"/>
</dbReference>
<dbReference type="InterPro" id="IPR008638">
    <property type="entry name" value="FhaB/CdiA-like_TPS"/>
</dbReference>
<dbReference type="Gene3D" id="2.160.20.10">
    <property type="entry name" value="Single-stranded right-handed beta-helix, Pectin lyase-like"/>
    <property type="match status" value="1"/>
</dbReference>
<reference evidence="6 7" key="1">
    <citation type="submission" date="2019-04" db="EMBL/GenBank/DDBJ databases">
        <authorList>
            <person name="Grouzdev D.S."/>
            <person name="Nazina T.N."/>
        </authorList>
    </citation>
    <scope>NUCLEOTIDE SEQUENCE [LARGE SCALE GENOMIC DNA]</scope>
    <source>
        <strain evidence="6 7">SHC 3-19</strain>
    </source>
</reference>
<dbReference type="Pfam" id="PF05860">
    <property type="entry name" value="TPS"/>
    <property type="match status" value="1"/>
</dbReference>
<organism evidence="6 7">
    <name type="scientific">Thermomonas fusca</name>
    <dbReference type="NCBI Taxonomy" id="215690"/>
    <lineage>
        <taxon>Bacteria</taxon>
        <taxon>Pseudomonadati</taxon>
        <taxon>Pseudomonadota</taxon>
        <taxon>Gammaproteobacteria</taxon>
        <taxon>Lysobacterales</taxon>
        <taxon>Lysobacteraceae</taxon>
        <taxon>Thermomonas</taxon>
    </lineage>
</organism>
<dbReference type="EMBL" id="SROY01000007">
    <property type="protein sequence ID" value="TLX20810.1"/>
    <property type="molecule type" value="Genomic_DNA"/>
</dbReference>
<dbReference type="NCBIfam" id="TIGR01901">
    <property type="entry name" value="adhes_NPXG"/>
    <property type="match status" value="1"/>
</dbReference>
<evidence type="ECO:0000313" key="7">
    <source>
        <dbReference type="Proteomes" id="UP000308508"/>
    </source>
</evidence>
<evidence type="ECO:0000313" key="6">
    <source>
        <dbReference type="EMBL" id="TLX20810.1"/>
    </source>
</evidence>
<feature type="chain" id="PRO_5024316831" evidence="4">
    <location>
        <begin position="34"/>
        <end position="1510"/>
    </location>
</feature>
<keyword evidence="7" id="KW-1185">Reference proteome</keyword>
<comment type="caution">
    <text evidence="6">The sequence shown here is derived from an EMBL/GenBank/DDBJ whole genome shotgun (WGS) entry which is preliminary data.</text>
</comment>
<dbReference type="PANTHER" id="PTHR12338:SF8">
    <property type="entry name" value="HEME_HEMOPEXIN-BINDING PROTEIN"/>
    <property type="match status" value="1"/>
</dbReference>
<evidence type="ECO:0000259" key="5">
    <source>
        <dbReference type="SMART" id="SM00912"/>
    </source>
</evidence>
<dbReference type="RefSeq" id="WP_138349762.1">
    <property type="nucleotide sequence ID" value="NZ_SROY01000007.1"/>
</dbReference>
<protein>
    <submittedName>
        <fullName evidence="6">Filamentous hemagglutinin N-terminal domain-containing protein</fullName>
    </submittedName>
</protein>
<evidence type="ECO:0000256" key="2">
    <source>
        <dbReference type="ARBA" id="ARBA00022525"/>
    </source>
</evidence>
<sequence length="1510" mass="147545">MGINKSTRMQQRILRRRLALALVGAMAMPSALAQSLPDSGSVVSGAVSIAPPSGSQLTITQTSKGAIIDWGSFSIGSGYGVTFDQQFGASSVTLNRVVGYGYGATASAIDGTLSANGSVFIINPAGITFGGGSQVNVGALVASTMDISNANFDAGVASGSYRFEPMTDVGNQAITTDVGAAITTTAGGTVALLGRQVFNQGTITTPGGSVVMGSAENVTLDFAGDGLTMLTIQGPGVAKPGSTACPSFPCPGPVLPTLANSGTINADGGQILMRTAASSVGGGDIINVGTLRAQSLVSRGGRIELTTDGLVSIGFSSPTADPFTGELDVSGQAGASGGTVLVRASDFVMFNNDAAPLNPTDPASVGSLINASGAINGGVVDIVATNQARIYSLSSILADGAAGRGGQVSLVGGDTALGARAWISANGGAGAGGRIDVSGSSGLSLFGLLSATGTSAGGIVSTSTLADAFDLRGLRVEAGSPGVAGIWTMSAPYLSVISGSDAGELDSAAGGSNLQDAEINHALSTGTSVVLRSASDVYLDDAQIQTDSGLDLLFAIDANGSIGGTGFSIVGQGGRLDMRFNADAASTDTGFAGISFSNASLDSNGGSILMYGQSDTANGFASSYASGIRLDAVTLATGGGNLLLRGASTGADAGFDDAGVAVSGGSLDVGSGDIRIVGEGAQLVSGVRIASGPLQAGSIDIRGLASGSGDGIVLSSYAIDSGGGDIFLDGRGGGTGVSVSYASFDSGGGDIVVHGEGGSGNGVDLFGSISSGGGQVSLDGSSAQAEGLVFQAGYGGGIVSAGGDIFLSGVGATGGAMLVGNGYGTTTLDSGGGEIGIHGSASGPAAVGVTLSQLPVLSGAGNIGVVGLSGAGTSIAFSPGSSLTTTSGDISVAGVGADVGLLLDGAVTLATDSGRLDLRGRGTAAAASGLVIGNGVSIVTGSGGIALAGEGGSGAGVALGANTLLDAGSGMVVLRAGNDGSSDAVRIDGAIRAGAGVNLRPGGVDLNGLAYDRIDDGILLGSGGGFALDAAELAMIDAPELVIGSRQHAGAIRVTQDTVRNGNLTLQNQGGSGGIELQAGVDVGGGVLALLSGGSIVQTATAAIHAHSLLAQAGGDVLLGLAQNDVASTTLAGQAGGDFQFQDATDLAIGSVAASGFDAATGALSGESSSGITAGGELLVRNLAGDLTLGADLAATNIDLVTAGRLQNPAGAGLSASGDWRVWASTWEGENRGGLGGSGNLPNLYNCAYLGACGVTVASGDNHFIYVQQPTATITVDSLSREYGLANPAFTYSVSGAVLGDALANVANGTPGTTAGIGSDVGQYAILGNFTSNAGYRIQILPGTLSITPATLLFTADAITRYLGIPNPRLGGTVTGFRNGDTLESVFGSAAVWNSPAGPLSPVGYYPINGGASAKNYVFAQAPSNATALQVIPLPYIDGRPVNLIHETVDTYVYDRNLGTAPVCAINATLDDQPLASAGDALAMEWSKVRTRPNLTNCFESQRRNGCGDF</sequence>
<dbReference type="SMART" id="SM00912">
    <property type="entry name" value="Haemagg_act"/>
    <property type="match status" value="1"/>
</dbReference>
<dbReference type="Pfam" id="PF18676">
    <property type="entry name" value="MBG_2"/>
    <property type="match status" value="2"/>
</dbReference>
<feature type="signal peptide" evidence="4">
    <location>
        <begin position="1"/>
        <end position="33"/>
    </location>
</feature>
<gene>
    <name evidence="6" type="ORF">E5S66_12535</name>
</gene>
<keyword evidence="2" id="KW-0964">Secreted</keyword>
<dbReference type="InterPro" id="IPR012334">
    <property type="entry name" value="Pectin_lyas_fold"/>
</dbReference>
<dbReference type="STRING" id="1123377.GCA_000423885_01019"/>
<feature type="domain" description="Filamentous haemagglutinin FhaB/tRNA nuclease CdiA-like TPS" evidence="5">
    <location>
        <begin position="33"/>
        <end position="151"/>
    </location>
</feature>
<keyword evidence="3 4" id="KW-0732">Signal</keyword>
<accession>A0A5R9PDZ8</accession>
<proteinExistence type="predicted"/>
<evidence type="ECO:0000256" key="1">
    <source>
        <dbReference type="ARBA" id="ARBA00004613"/>
    </source>
</evidence>
<comment type="subcellular location">
    <subcellularLocation>
        <location evidence="1">Secreted</location>
    </subcellularLocation>
</comment>
<dbReference type="GO" id="GO:0005576">
    <property type="term" value="C:extracellular region"/>
    <property type="evidence" value="ECO:0007669"/>
    <property type="project" value="UniProtKB-SubCell"/>
</dbReference>
<name>A0A5R9PDZ8_9GAMM</name>
<dbReference type="SUPFAM" id="SSF51126">
    <property type="entry name" value="Pectin lyase-like"/>
    <property type="match status" value="1"/>
</dbReference>
<dbReference type="InterPro" id="IPR011050">
    <property type="entry name" value="Pectin_lyase_fold/virulence"/>
</dbReference>